<evidence type="ECO:0000313" key="26">
    <source>
        <dbReference type="Proteomes" id="UP000261680"/>
    </source>
</evidence>
<evidence type="ECO:0000256" key="2">
    <source>
        <dbReference type="ARBA" id="ARBA00008887"/>
    </source>
</evidence>
<dbReference type="InterPro" id="IPR041228">
    <property type="entry name" value="Dynein_C"/>
</dbReference>
<dbReference type="Pfam" id="PF08393">
    <property type="entry name" value="DHC_N2"/>
    <property type="match status" value="1"/>
</dbReference>
<feature type="compositionally biased region" description="Basic and acidic residues" evidence="15">
    <location>
        <begin position="3666"/>
        <end position="3700"/>
    </location>
</feature>
<evidence type="ECO:0000256" key="12">
    <source>
        <dbReference type="ARBA" id="ARBA00023212"/>
    </source>
</evidence>
<dbReference type="InterPro" id="IPR013602">
    <property type="entry name" value="Dynein_heavy_linker"/>
</dbReference>
<gene>
    <name evidence="27" type="primary">DNAH14</name>
</gene>
<evidence type="ECO:0000256" key="6">
    <source>
        <dbReference type="ARBA" id="ARBA00022741"/>
    </source>
</evidence>
<dbReference type="GO" id="GO:0005930">
    <property type="term" value="C:axoneme"/>
    <property type="evidence" value="ECO:0007669"/>
    <property type="project" value="UniProtKB-SubCell"/>
</dbReference>
<feature type="domain" description="Dynein heavy chain AAA 5 extension" evidence="22">
    <location>
        <begin position="2110"/>
        <end position="2294"/>
    </location>
</feature>
<dbReference type="InterPro" id="IPR024743">
    <property type="entry name" value="Dynein_HC_stalk"/>
</dbReference>
<keyword evidence="26" id="KW-1185">Reference proteome</keyword>
<dbReference type="InterPro" id="IPR035699">
    <property type="entry name" value="AAA_6"/>
</dbReference>
<feature type="region of interest" description="Disordered" evidence="15">
    <location>
        <begin position="3664"/>
        <end position="3700"/>
    </location>
</feature>
<feature type="region of interest" description="Disordered" evidence="15">
    <location>
        <begin position="87"/>
        <end position="137"/>
    </location>
</feature>
<dbReference type="InterPro" id="IPR035706">
    <property type="entry name" value="AAA_9"/>
</dbReference>
<dbReference type="Gene3D" id="1.10.8.720">
    <property type="entry name" value="Region D6 of dynein motor"/>
    <property type="match status" value="1"/>
</dbReference>
<evidence type="ECO:0000259" key="16">
    <source>
        <dbReference type="Pfam" id="PF03028"/>
    </source>
</evidence>
<reference evidence="27" key="1">
    <citation type="submission" date="2025-08" db="UniProtKB">
        <authorList>
            <consortium name="RefSeq"/>
        </authorList>
    </citation>
    <scope>IDENTIFICATION</scope>
    <source>
        <tissue evidence="27">Whole blood</tissue>
    </source>
</reference>
<evidence type="ECO:0000259" key="24">
    <source>
        <dbReference type="Pfam" id="PF18198"/>
    </source>
</evidence>
<evidence type="ECO:0000256" key="1">
    <source>
        <dbReference type="ARBA" id="ARBA00004430"/>
    </source>
</evidence>
<dbReference type="Gene3D" id="1.10.287.2620">
    <property type="match status" value="1"/>
</dbReference>
<dbReference type="FunFam" id="1.10.287.2620:FF:000001">
    <property type="entry name" value="Cytoplasmic dynein heavy chain 1"/>
    <property type="match status" value="1"/>
</dbReference>
<evidence type="ECO:0000259" key="23">
    <source>
        <dbReference type="Pfam" id="PF17857"/>
    </source>
</evidence>
<dbReference type="InterPro" id="IPR043160">
    <property type="entry name" value="Dynein_C_barrel"/>
</dbReference>
<dbReference type="FunFam" id="1.10.8.710:FF:000001">
    <property type="entry name" value="Dynein axonemal heavy chain 2"/>
    <property type="match status" value="1"/>
</dbReference>
<dbReference type="GeneID" id="103669094"/>
<dbReference type="Pfam" id="PF18198">
    <property type="entry name" value="AAA_lid_11"/>
    <property type="match status" value="1"/>
</dbReference>
<feature type="domain" description="Dynein heavy chain linker" evidence="17">
    <location>
        <begin position="1005"/>
        <end position="1406"/>
    </location>
</feature>
<keyword evidence="8" id="KW-0243">Dynein</keyword>
<dbReference type="Gene3D" id="1.10.8.710">
    <property type="match status" value="1"/>
</dbReference>
<dbReference type="InterPro" id="IPR041589">
    <property type="entry name" value="DNAH3_AAA_lid_1"/>
</dbReference>
<dbReference type="FunFam" id="3.40.50.300:FF:000049">
    <property type="entry name" value="Dynein, axonemal, heavy chain 5"/>
    <property type="match status" value="1"/>
</dbReference>
<evidence type="ECO:0000256" key="9">
    <source>
        <dbReference type="ARBA" id="ARBA00023054"/>
    </source>
</evidence>
<dbReference type="OrthoDB" id="424310at2759"/>
<evidence type="ECO:0000259" key="20">
    <source>
        <dbReference type="Pfam" id="PF12780"/>
    </source>
</evidence>
<feature type="domain" description="Dynein heavy chain hydrolytic ATP-binding dynein motor region" evidence="18">
    <location>
        <begin position="1541"/>
        <end position="1875"/>
    </location>
</feature>
<keyword evidence="10" id="KW-0969">Cilium</keyword>
<evidence type="ECO:0000259" key="19">
    <source>
        <dbReference type="Pfam" id="PF12777"/>
    </source>
</evidence>
<dbReference type="Gene3D" id="1.20.1270.280">
    <property type="match status" value="1"/>
</dbReference>
<dbReference type="InterPro" id="IPR041466">
    <property type="entry name" value="Dynein_AAA5_ext"/>
</dbReference>
<organism evidence="26 27">
    <name type="scientific">Ursus maritimus</name>
    <name type="common">Polar bear</name>
    <name type="synonym">Thalarctos maritimus</name>
    <dbReference type="NCBI Taxonomy" id="29073"/>
    <lineage>
        <taxon>Eukaryota</taxon>
        <taxon>Metazoa</taxon>
        <taxon>Chordata</taxon>
        <taxon>Craniata</taxon>
        <taxon>Vertebrata</taxon>
        <taxon>Euteleostomi</taxon>
        <taxon>Mammalia</taxon>
        <taxon>Eutheria</taxon>
        <taxon>Laurasiatheria</taxon>
        <taxon>Carnivora</taxon>
        <taxon>Caniformia</taxon>
        <taxon>Ursidae</taxon>
        <taxon>Ursus</taxon>
    </lineage>
</organism>
<dbReference type="Gene3D" id="3.40.50.300">
    <property type="entry name" value="P-loop containing nucleotide triphosphate hydrolases"/>
    <property type="match status" value="6"/>
</dbReference>
<evidence type="ECO:0000256" key="8">
    <source>
        <dbReference type="ARBA" id="ARBA00023017"/>
    </source>
</evidence>
<evidence type="ECO:0000313" key="27">
    <source>
        <dbReference type="RefSeq" id="XP_040492062.1"/>
    </source>
</evidence>
<keyword evidence="3" id="KW-0963">Cytoplasm</keyword>
<feature type="compositionally biased region" description="Basic residues" evidence="15">
    <location>
        <begin position="106"/>
        <end position="115"/>
    </location>
</feature>
<dbReference type="Gene3D" id="1.20.920.20">
    <property type="match status" value="1"/>
</dbReference>
<keyword evidence="9 14" id="KW-0175">Coiled coil</keyword>
<evidence type="ECO:0000256" key="3">
    <source>
        <dbReference type="ARBA" id="ARBA00022490"/>
    </source>
</evidence>
<dbReference type="FunFam" id="1.20.920.30:FF:000017">
    <property type="entry name" value="Dynein axonemal heavy chain 14"/>
    <property type="match status" value="1"/>
</dbReference>
<keyword evidence="4" id="KW-0493">Microtubule</keyword>
<dbReference type="PANTHER" id="PTHR22878">
    <property type="entry name" value="DYNEIN HEAVY CHAIN 6, AXONEMAL-LIKE-RELATED"/>
    <property type="match status" value="1"/>
</dbReference>
<dbReference type="InterPro" id="IPR024317">
    <property type="entry name" value="Dynein_heavy_chain_D4_dom"/>
</dbReference>
<evidence type="ECO:0000256" key="10">
    <source>
        <dbReference type="ARBA" id="ARBA00023069"/>
    </source>
</evidence>
<evidence type="ECO:0000259" key="18">
    <source>
        <dbReference type="Pfam" id="PF12774"/>
    </source>
</evidence>
<keyword evidence="7" id="KW-0067">ATP-binding</keyword>
<dbReference type="Pfam" id="PF17852">
    <property type="entry name" value="Dynein_AAA_lid"/>
    <property type="match status" value="1"/>
</dbReference>
<proteinExistence type="inferred from homology"/>
<dbReference type="CTD" id="127602"/>
<name>A0A8M1GBI4_URSMA</name>
<feature type="compositionally biased region" description="Basic and acidic residues" evidence="15">
    <location>
        <begin position="37"/>
        <end position="49"/>
    </location>
</feature>
<keyword evidence="13" id="KW-0966">Cell projection</keyword>
<dbReference type="Pfam" id="PF12781">
    <property type="entry name" value="AAA_9"/>
    <property type="match status" value="1"/>
</dbReference>
<evidence type="ECO:0000256" key="4">
    <source>
        <dbReference type="ARBA" id="ARBA00022701"/>
    </source>
</evidence>
<dbReference type="KEGG" id="umr:103669094"/>
<accession>A0A8M1GBI4</accession>
<dbReference type="Gene3D" id="1.10.472.130">
    <property type="match status" value="1"/>
</dbReference>
<dbReference type="Pfam" id="PF12780">
    <property type="entry name" value="AAA_8"/>
    <property type="match status" value="1"/>
</dbReference>
<dbReference type="Pfam" id="PF17857">
    <property type="entry name" value="AAA_lid_1"/>
    <property type="match status" value="1"/>
</dbReference>
<evidence type="ECO:0000259" key="25">
    <source>
        <dbReference type="Pfam" id="PF18199"/>
    </source>
</evidence>
<feature type="domain" description="Dynein heavy chain AAA module D4" evidence="20">
    <location>
        <begin position="2749"/>
        <end position="3007"/>
    </location>
</feature>
<evidence type="ECO:0000256" key="11">
    <source>
        <dbReference type="ARBA" id="ARBA00023175"/>
    </source>
</evidence>
<evidence type="ECO:0000256" key="13">
    <source>
        <dbReference type="ARBA" id="ARBA00023273"/>
    </source>
</evidence>
<dbReference type="InterPro" id="IPR042228">
    <property type="entry name" value="Dynein_linker_3"/>
</dbReference>
<dbReference type="FunFam" id="1.20.140.100:FF:000004">
    <property type="entry name" value="Dynein axonemal heavy chain 6"/>
    <property type="match status" value="1"/>
</dbReference>
<keyword evidence="11" id="KW-0505">Motor protein</keyword>
<dbReference type="GO" id="GO:0005524">
    <property type="term" value="F:ATP binding"/>
    <property type="evidence" value="ECO:0007669"/>
    <property type="project" value="UniProtKB-KW"/>
</dbReference>
<feature type="domain" description="Dynein heavy chain ATP-binding dynein motor region" evidence="21">
    <location>
        <begin position="3381"/>
        <end position="3600"/>
    </location>
</feature>
<dbReference type="Proteomes" id="UP000261680">
    <property type="component" value="Unplaced"/>
</dbReference>
<dbReference type="FunFam" id="1.10.8.1220:FF:000006">
    <property type="entry name" value="Dynein axonemal heavy chain 14"/>
    <property type="match status" value="1"/>
</dbReference>
<dbReference type="Pfam" id="PF12775">
    <property type="entry name" value="AAA_7"/>
    <property type="match status" value="2"/>
</dbReference>
<evidence type="ECO:0000256" key="7">
    <source>
        <dbReference type="ARBA" id="ARBA00022840"/>
    </source>
</evidence>
<dbReference type="InterPro" id="IPR042222">
    <property type="entry name" value="Dynein_2_N"/>
</dbReference>
<dbReference type="InterPro" id="IPR004273">
    <property type="entry name" value="Dynein_heavy_D6_P-loop"/>
</dbReference>
<evidence type="ECO:0000259" key="21">
    <source>
        <dbReference type="Pfam" id="PF12781"/>
    </source>
</evidence>
<dbReference type="InterPro" id="IPR027417">
    <property type="entry name" value="P-loop_NTPase"/>
</dbReference>
<dbReference type="InterPro" id="IPR026983">
    <property type="entry name" value="DHC"/>
</dbReference>
<feature type="domain" description="Dynein heavy chain 3 AAA+ lid" evidence="23">
    <location>
        <begin position="2599"/>
        <end position="2687"/>
    </location>
</feature>
<dbReference type="GO" id="GO:0051959">
    <property type="term" value="F:dynein light intermediate chain binding"/>
    <property type="evidence" value="ECO:0007669"/>
    <property type="project" value="InterPro"/>
</dbReference>
<keyword evidence="6" id="KW-0547">Nucleotide-binding</keyword>
<dbReference type="FunFam" id="3.10.490.20:FF:000005">
    <property type="entry name" value="Dynein axonemal heavy chain 6"/>
    <property type="match status" value="1"/>
</dbReference>
<dbReference type="FunFam" id="3.20.180.20:FF:000003">
    <property type="entry name" value="Dynein heavy chain 12, axonemal"/>
    <property type="match status" value="1"/>
</dbReference>
<feature type="region of interest" description="Disordered" evidence="15">
    <location>
        <begin position="37"/>
        <end position="71"/>
    </location>
</feature>
<dbReference type="Gene3D" id="1.20.920.30">
    <property type="match status" value="1"/>
</dbReference>
<dbReference type="Pfam" id="PF12777">
    <property type="entry name" value="MT"/>
    <property type="match status" value="1"/>
</dbReference>
<sequence length="4633" mass="529760">MNIFFTACYFRVLFRKKNIENIPIDLTTINQDMDKEKSNTKARLGKHEEQDYEDVTPPEDQPAQVAEKETSKYKTFRTLSVPLKSERTRDYFQKTGTQQDPSKPVSPKKREKSKGKKDQTHACPKVKKKRLVSYDRTEPEDDDVTRHIIRLREKFGWQTMLPQRCLEYKSSKIAIQKIILKEPLMDDGEFVYCLPRKNRQVLYNPYDLQVVSAHRARHCKEFWIITASFISKVTKIGDVEEIELIPTLEWLLERTCYYLLQQFRIFSNFRVNKSFVTWKLNVRRIKTEKSRSFLYCHLFWADELFQGCLLYIKGLCEDAVDIKKGNEHEDHPSAICLIKLDRSRTYSLDEFCKEQLQQATQALKQLEDIRDKAISEIRSTVLKVAEKKEIKEYFESNLSEDDTVHFKLPKYRRLLETVLRFLQLVDYIFQELIRQLMNTAVTLLLELFNNSARMPFSVEKRNEDLIKIYKNVFSVTEKITNDYEEFVDNSNLCATSVLKSEVKTEADINEILNTIKVAEDLRKIYAPVFEVTLHLSVPEESDSSESSTENCHESEKSSEESELFEEDEASKNEVGCVIKRSSEDLPIMKKPKKASSNFDGILSDMEIMADFENKYMYDEFSKFATNLFLAPNRLEFSIKIQNMVTDIEKCITKIIPLCRDPRLSLFTESILFTNLPNKSESGMAYKKPARWPDCQILFEMDPTYQNKIASLLTVVGSSMGQVNVYSCKFIKYCSMVQKAKAMSMKISSMDELTATQFKTLLAKFRNYLQYIINMAIEKRIGIFKVVSLSYQSECLPYVENVIHLIQNLLRSVIERKNTNLLEVVESSLRKLDSDPTEIEEFVEHFTFLDAISSKIFVLEKEYSTVAQLHSVVRYYQIQISEEQIAIYKILLGRFGQLKTSMKLSKTNKDAAISRFRDNLEAHIAGLRVDLSNLKAKIRTPVLLSASTRVDTAVEMMQALTEEAAALAHKAKTYSSYQHCFEDAQSHMHSLNMEEITQLVLAEVSDIEYDLTLRKILWEVQEEWRTLFREWRTRTLHSIDIESVHRNVSKWMHKILILEKGLPKNDMVTHLKQSVTEFKQELPIIMALGNPCLKPRHWEALQEIIGRSVSLDKDCTVENLLALKMFQYENEINEISTSATNEAALEKMLFKVIDQWNTTPLRLVVHQSETMSILIISSIDDILTQLEESQIILATVKGSSSLGPIRDIVDQWDRNLTLFSHTLEEWMHCQRNWLYLEPVFHSVEIQRQLPAEAKLFSHVISMWREIMLKIQNKLDAFRITTSAGVLEILQNCNTCLDYIMKSLEDYLEIKRMIFPRFYFLSNAELLDILADSRNPESVQPHLVKCFENIKQLLIWKQEIGPPAVIMLISAEGETLLLPKKIRVRSAVEQWLVNVEKSMFDVLKKFVSQGVEDWSCQTFSAWVVSHPGQVVLTVSQIMFYNDCVKSFMSSHSRAELEKVHAGMIHHLEEIAGLAALDTSNARTQAVLGALLTLCVHCRDIVRDLLLKDISSAGDFEWTRHLQYKWNDKQKLCYVSQGGASFTYGYEYLGCTPRLVITPLTSRCWLTLTGALLLNLGGCPAGPAGTGKTESVKDLAKSLGKHCVVFNCFEDLDYKIMGKFFFGLVQSGAWCCLDEFNRIDVQVLSVIASQILTIKAAKDSYSVRFVLEGKEIRINMSCAVFVTMNPGYKGRVELPNNLQSLFRPVAMMAPHYQMITEILLFSVGFKSAKSLSGKLVNVYELASKQLSQQDHYDFGLRSLKTVLIVAGKKKQVFKCNTNDHLSETDETLIIIEAIMEASLPKFLPEDIPRFEKIIGDIFPGAAVSTANQIALENAIFIATEQLGLQQWPAQKKKIVQFYNQLQTCVGVMLVGPTCGGKTTVRRILERALTLSPVEDFLSSKERASISQISGRKGKVDICVLNPKCITVGELYGQLDPNTMEWTDGLLSTAVRNYVYFNTARNSKKDSDFGLKSRISDASDVFKLDFSDAADTDINIFEKEMEKDVNIPESQNYSWQWIILDGPVDTFWVENLNSMLDDTGTLCLANSERIVLTNKIRVIFEVDSLSQASPATVSRCAMVYMDPVDLGWEPYMKSWLSKTSKIMSQTGVSCLEFMIKNSVADGLQFIKKYQKCQPFPVQDVMIVITLCRILDAFFDFMGKNGGFGKCEDLKDISTEEKSSSHSEVSVKLRSVKKRAENTWYLEKNPDKLKIMLQKLFVFAFTWAFGGTLKREDEHEDDTVLYSSHEPSTLARVTYDFDNLVHELFESNPHIGVNLPTGKRSIFGYFVDLQQCEFIPWSELLPSIQTLIQKGTPILVDPEGSSENLLKITEYGENISHIATRDTVSLSFLISLLLKNFCPVLLTGDPAVGKTSAINEMLEKLEGPGALDVKYGSILGEVLLFNEIKKSRFLKQNISILLSETRKTATGSQEKPIKKPAVRTDESSLKNDKKGIIVSTINFSISITAAKAKEMILKKLVRRTRDTLGAPKNSRIVLFIDDLNVPESDMYGAQPPLELIRQLLDMGGLYDTEKNVWKNIQDLSLVAACVPAAVRRHISPRLLKHFTILVLPHPPQSALQAIFQAHLGMYFSINNFTSDVQKSKDQIISCSLALYYQVCQNMLPTPAKCHYLFNLRDMFKLLLGLLQAEKVVIKSREMAALFFAHEATRVFHDRLIEYTEKGLFYQLLSKEIENYFQIQWTKEKLMNDSVVFVDFLDINKPHRKKIYRNTNDYNKLANVLNEFQMKLSSTSLEIFHPMVLFKEAIEHIARAARVLRQPGSHMLLVGIDGCGKETCATLACYLTECKLCRVPTSYNYPYIEFKEDFKRGFIQAGLEGNPTALIVASLNPKQELLMEDLNSILNLRKILDLFENEELDSIALRMRSFAERSGHVDNRQSLLASFQKRIHKNLHIFMTMSPAGLTFRQHCRAYPSMIAACTIDWYEKWPEAALLVVANSFLREKVDLKNRENLKEKLAPTCVQIHRSIKELNTKYCQETRRHYYITPSSYLRFMDTFAHILRSREKEMQTKRNHFYMGLSRILEATALVTDMQEELLILGPQIEQKTKEKEALMEKLQKDSQVVEKVQMLVKQDEEIMAEEVRIVQEYAQETAHEVKSVLPALEKAVVALSALDKADIAELRVYTRPPFLVLTVMNAVCMLLQKKPNWASAKLLLSETGFLKKLVNLDKDSIPEKVFMKLKKILILPDFNPNKIALVSVACCSMCQWVIALNNYHEVQKVVGPKQVRVAEAQNVLKIARQRLAEKQRGLQLVEEHVLCLQAAYRDVVAEKELLVNRRKLATKRLQCASVLLTALEDEKTRWQETISRIDKKLEGILGDTLLSAACIVYGGALTAEFRRLIVNKWENLCTKNNISFSPNFSLIEVMAQKHEISRWHSQGLPLGQYSTENAILIKNGLQWPLLIDPHKQAHNWIRQMEGSRLQELSIEDSSYIQTIENAMKTGGSVLLQNLPETLTPSLKAILKKDIYQKRGQYFIRIHDSEIEYNSKFRLYMSTEIDTPRVPPAVCNCVTMVNFTVTFQGLQDQLLSTILTHEVPYLEKQHFQLLESISLDAVTLEELEEKTLTVLRNAQECVLDDEEIVDILRKSKKASNEISKRIKATEKAQSKVQEARHSHLPVAARGARLYFLVAGLARLSRSYRFSLDWFRQAFLLAVGSASREQQEPSPGRDKMALKKTRDVTNLSKEPKLESDENLSETHLKNSVDVLTRRIFKVVSSALLDQHKLSFSLLLCVTIMQNNAGEGDDLGSLPGEEWDLFLHSGTLTNVNGVTPQAKLNSMYETCRDGHLQWLAESRWKECQYVSSALEPFSLLCKSLLSNVAQWDAFRNSKAAYCLMSVPFSAEDASVEESKKSPKETELLDENEEIRSPVNFPWEKLTPFQRLILIKILQPEHLRNSVKWFITEKMGNEYILRTGINLEESYKESSARTPLILLHSHGTDLTNTVLKFARELKGGTSHVTIVSLGRGQATKAEELIMKALPKASQWVFLQNCHLAASFMPRLCAIIESFNSPDVTVDPEFRLWLSSKLDSTFPIPILQKSLKIAVENPQGLKSNLLQTFGYGGSGEVTEEVLEKPDCGPSWKKLLFSLCVFNAVINERKNYGILGWNIAYKFSSSDLGVSIKILENALSTRSSISWPTLRYLIGEVIYGGRVTDTWDRRCLNTLLYKFCNPEVLRDDFSFSSDEIPQSVPRSASIGDCIHIIQSFPDDDPPDLLGLHPEAVRRCREIQGQEFVDSLIAMEPRATTTHLLVSGEQSNDELVMEILSDMIKRLPMSVEKEECSGTPSTLKCFMSSPIWESLYKSIQGYDPLIHCALLTFLSQEIERFDTFLLVVHKSLKDLQLAIKGEIILTQELEEIYGSFLKTCVPTLWQKHAYKSCKPLSSWVNDLIQRVNFFNTWAKMAYTAIHHRYMTFVTTWKRSSPSPAQTPRYPDDGHSDFSEGFPARYWLPAFFFPQAFLTAVLQDHGRSQGVSIDTLTFTHHVIADTTDIKDEEFSIMIQKKLNIVRRAFKGTDSTHVGVHIYGLFIEGARWNHEQKVLEDSLPRELCCDFPEIYFLPTKISTERADASEQRDSELYTFECPIYQTPERSRILTTTGLRSNFLTSVYLPTKRPPSHWITRQVALLCEKNEK</sequence>
<dbReference type="InterPro" id="IPR041658">
    <property type="entry name" value="AAA_lid_11"/>
</dbReference>
<feature type="domain" description="Dynein heavy chain region D6 P-loop" evidence="16">
    <location>
        <begin position="3931"/>
        <end position="4047"/>
    </location>
</feature>
<protein>
    <submittedName>
        <fullName evidence="27">Dynein heavy chain 14, axonemal isoform X1</fullName>
    </submittedName>
</protein>
<dbReference type="FunFam" id="1.20.920.20:FF:000006">
    <property type="entry name" value="Dynein, axonemal, heavy chain 6"/>
    <property type="match status" value="1"/>
</dbReference>
<dbReference type="Gene3D" id="1.20.58.1120">
    <property type="match status" value="1"/>
</dbReference>
<comment type="similarity">
    <text evidence="2">Belongs to the dynein heavy chain family.</text>
</comment>
<keyword evidence="5" id="KW-0677">Repeat</keyword>
<dbReference type="InterPro" id="IPR042219">
    <property type="entry name" value="AAA_lid_11_sf"/>
</dbReference>
<dbReference type="GO" id="GO:0030286">
    <property type="term" value="C:dynein complex"/>
    <property type="evidence" value="ECO:0007669"/>
    <property type="project" value="UniProtKB-KW"/>
</dbReference>
<feature type="domain" description="Dynein heavy chain coiled coil stalk" evidence="19">
    <location>
        <begin position="3026"/>
        <end position="3351"/>
    </location>
</feature>
<dbReference type="GO" id="GO:0005874">
    <property type="term" value="C:microtubule"/>
    <property type="evidence" value="ECO:0007669"/>
    <property type="project" value="UniProtKB-KW"/>
</dbReference>
<evidence type="ECO:0000256" key="14">
    <source>
        <dbReference type="SAM" id="Coils"/>
    </source>
</evidence>
<keyword evidence="12" id="KW-0206">Cytoskeleton</keyword>
<feature type="coiled-coil region" evidence="14">
    <location>
        <begin position="349"/>
        <end position="376"/>
    </location>
</feature>
<comment type="subcellular location">
    <subcellularLocation>
        <location evidence="1">Cytoplasm</location>
        <location evidence="1">Cytoskeleton</location>
        <location evidence="1">Cilium axoneme</location>
    </subcellularLocation>
</comment>
<dbReference type="Gene3D" id="1.10.8.1220">
    <property type="match status" value="1"/>
</dbReference>
<dbReference type="Gene3D" id="1.20.140.100">
    <property type="entry name" value="Dynein heavy chain, N-terminal domain 2"/>
    <property type="match status" value="1"/>
</dbReference>
<evidence type="ECO:0000256" key="15">
    <source>
        <dbReference type="SAM" id="MobiDB-lite"/>
    </source>
</evidence>
<feature type="compositionally biased region" description="Basic and acidic residues" evidence="15">
    <location>
        <begin position="550"/>
        <end position="559"/>
    </location>
</feature>
<dbReference type="Pfam" id="PF12774">
    <property type="entry name" value="AAA_6"/>
    <property type="match status" value="1"/>
</dbReference>
<feature type="region of interest" description="Disordered" evidence="15">
    <location>
        <begin position="539"/>
        <end position="570"/>
    </location>
</feature>
<dbReference type="FunFam" id="3.40.50.300:FF:000320">
    <property type="entry name" value="Dynein, axonemal, heavy chain 5"/>
    <property type="match status" value="1"/>
</dbReference>
<dbReference type="Gene3D" id="6.10.140.1060">
    <property type="match status" value="1"/>
</dbReference>
<evidence type="ECO:0000259" key="17">
    <source>
        <dbReference type="Pfam" id="PF08393"/>
    </source>
</evidence>
<dbReference type="GO" id="GO:0007018">
    <property type="term" value="P:microtubule-based movement"/>
    <property type="evidence" value="ECO:0007669"/>
    <property type="project" value="InterPro"/>
</dbReference>
<dbReference type="PANTHER" id="PTHR22878:SF64">
    <property type="entry name" value="DYNEIN AXONEMAL HEAVY CHAIN 14"/>
    <property type="match status" value="1"/>
</dbReference>
<dbReference type="FunFam" id="1.20.58.1120:FF:000007">
    <property type="entry name" value="Dynein heavy chain 4"/>
    <property type="match status" value="1"/>
</dbReference>
<dbReference type="FunFam" id="3.40.50.300:FF:000063">
    <property type="entry name" value="dynein heavy chain 6, axonemal"/>
    <property type="match status" value="1"/>
</dbReference>
<dbReference type="RefSeq" id="XP_040492062.1">
    <property type="nucleotide sequence ID" value="XM_040636128.1"/>
</dbReference>
<feature type="domain" description="Dynein heavy chain AAA lid" evidence="24">
    <location>
        <begin position="4085"/>
        <end position="4224"/>
    </location>
</feature>
<dbReference type="Pfam" id="PF18199">
    <property type="entry name" value="Dynein_C"/>
    <property type="match status" value="1"/>
</dbReference>
<dbReference type="InterPro" id="IPR043157">
    <property type="entry name" value="Dynein_AAA1S"/>
</dbReference>
<dbReference type="GO" id="GO:0045505">
    <property type="term" value="F:dynein intermediate chain binding"/>
    <property type="evidence" value="ECO:0007669"/>
    <property type="project" value="InterPro"/>
</dbReference>
<feature type="domain" description="Dynein heavy chain C-terminal" evidence="25">
    <location>
        <begin position="4232"/>
        <end position="4628"/>
    </location>
</feature>
<dbReference type="GO" id="GO:0008569">
    <property type="term" value="F:minus-end-directed microtubule motor activity"/>
    <property type="evidence" value="ECO:0007669"/>
    <property type="project" value="InterPro"/>
</dbReference>
<dbReference type="FunFam" id="3.40.50.300:FF:001810">
    <property type="entry name" value="Cytoplasmic dynein 2 heavy chain 1"/>
    <property type="match status" value="1"/>
</dbReference>
<dbReference type="SUPFAM" id="SSF52540">
    <property type="entry name" value="P-loop containing nucleoside triphosphate hydrolases"/>
    <property type="match status" value="4"/>
</dbReference>
<evidence type="ECO:0000256" key="5">
    <source>
        <dbReference type="ARBA" id="ARBA00022737"/>
    </source>
</evidence>
<dbReference type="Pfam" id="PF03028">
    <property type="entry name" value="Dynein_heavy"/>
    <property type="match status" value="1"/>
</dbReference>
<dbReference type="Gene3D" id="3.20.180.20">
    <property type="entry name" value="Dynein heavy chain, N-terminal domain 2"/>
    <property type="match status" value="1"/>
</dbReference>
<evidence type="ECO:0000259" key="22">
    <source>
        <dbReference type="Pfam" id="PF17852"/>
    </source>
</evidence>
<dbReference type="Gene3D" id="3.10.490.20">
    <property type="match status" value="1"/>
</dbReference>